<name>A0ABU3ILZ2_9BACE</name>
<keyword evidence="2" id="KW-1185">Reference proteome</keyword>
<accession>A0ABU3ILZ2</accession>
<dbReference type="Proteomes" id="UP001269297">
    <property type="component" value="Unassembled WGS sequence"/>
</dbReference>
<proteinExistence type="predicted"/>
<dbReference type="SUPFAM" id="SSF53597">
    <property type="entry name" value="Dihydrofolate reductase-like"/>
    <property type="match status" value="1"/>
</dbReference>
<evidence type="ECO:0008006" key="3">
    <source>
        <dbReference type="Google" id="ProtNLM"/>
    </source>
</evidence>
<gene>
    <name evidence="1" type="ORF">RO706_03425</name>
</gene>
<evidence type="ECO:0000313" key="2">
    <source>
        <dbReference type="Proteomes" id="UP001269297"/>
    </source>
</evidence>
<comment type="caution">
    <text evidence="1">The sequence shown here is derived from an EMBL/GenBank/DDBJ whole genome shotgun (WGS) entry which is preliminary data.</text>
</comment>
<dbReference type="RefSeq" id="WP_229106204.1">
    <property type="nucleotide sequence ID" value="NZ_JAVSNG010000001.1"/>
</dbReference>
<protein>
    <recommendedName>
        <fullName evidence="3">Deaminase</fullName>
    </recommendedName>
</protein>
<evidence type="ECO:0000313" key="1">
    <source>
        <dbReference type="EMBL" id="MDT4403268.1"/>
    </source>
</evidence>
<dbReference type="EMBL" id="JAVSNG010000001">
    <property type="protein sequence ID" value="MDT4403268.1"/>
    <property type="molecule type" value="Genomic_DNA"/>
</dbReference>
<organism evidence="1 2">
    <name type="scientific">Bacteroides koreensis</name>
    <dbReference type="NCBI Taxonomy" id="1912896"/>
    <lineage>
        <taxon>Bacteria</taxon>
        <taxon>Pseudomonadati</taxon>
        <taxon>Bacteroidota</taxon>
        <taxon>Bacteroidia</taxon>
        <taxon>Bacteroidales</taxon>
        <taxon>Bacteroidaceae</taxon>
        <taxon>Bacteroides</taxon>
    </lineage>
</organism>
<reference evidence="2" key="1">
    <citation type="submission" date="2023-07" db="EMBL/GenBank/DDBJ databases">
        <title>Reintroducing virulent viruses to syntetic microbiomes.</title>
        <authorList>
            <person name="Wilde J."/>
            <person name="Boyes R."/>
            <person name="Robinson A.V."/>
            <person name="Daisley B.A."/>
            <person name="Allen-Vercoe E."/>
        </authorList>
    </citation>
    <scope>NUCLEOTIDE SEQUENCE [LARGE SCALE GENOMIC DNA]</scope>
    <source>
        <strain evidence="2">225S_1D6FAA</strain>
    </source>
</reference>
<dbReference type="Gene3D" id="3.40.430.10">
    <property type="entry name" value="Dihydrofolate Reductase, subunit A"/>
    <property type="match status" value="1"/>
</dbReference>
<dbReference type="InterPro" id="IPR024072">
    <property type="entry name" value="DHFR-like_dom_sf"/>
</dbReference>
<sequence length="138" mass="15766">MAKIQILLALTFDGFLPRSHETLMRWVEGNTRHGFPLWQAKASFSIYPHYGLIDLLDVADKHDGECIYLAEIRDKDSAEYAGGLLRYNLVDEIVLYLLPLSYGKGVSLAEGFQPGRWKLHAYKSFSNGICRLVYRRKG</sequence>